<dbReference type="Pfam" id="PF00528">
    <property type="entry name" value="BPD_transp_1"/>
    <property type="match status" value="1"/>
</dbReference>
<name>A0A1V4IUC4_9CLOT</name>
<evidence type="ECO:0000259" key="6">
    <source>
        <dbReference type="PROSITE" id="PS50928"/>
    </source>
</evidence>
<gene>
    <name evidence="7" type="primary">yteP_7</name>
    <name evidence="7" type="ORF">CLORY_10440</name>
</gene>
<evidence type="ECO:0000256" key="4">
    <source>
        <dbReference type="ARBA" id="ARBA00023136"/>
    </source>
</evidence>
<keyword evidence="7" id="KW-0762">Sugar transport</keyword>
<dbReference type="GO" id="GO:0005886">
    <property type="term" value="C:plasma membrane"/>
    <property type="evidence" value="ECO:0007669"/>
    <property type="project" value="UniProtKB-SubCell"/>
</dbReference>
<dbReference type="PROSITE" id="PS50928">
    <property type="entry name" value="ABC_TM1"/>
    <property type="match status" value="1"/>
</dbReference>
<dbReference type="PANTHER" id="PTHR43496:SF1">
    <property type="entry name" value="POLYGALACTURONAN_RHAMNOGALACTURONAN TRANSPORT SYSTEM PERMEASE PROTEIN YTEP"/>
    <property type="match status" value="1"/>
</dbReference>
<feature type="transmembrane region" description="Helical" evidence="5">
    <location>
        <begin position="193"/>
        <end position="212"/>
    </location>
</feature>
<comment type="similarity">
    <text evidence="5">Belongs to the binding-protein-dependent transport system permease family.</text>
</comment>
<reference evidence="7 8" key="1">
    <citation type="submission" date="2017-03" db="EMBL/GenBank/DDBJ databases">
        <title>Genome sequence of Clostridium oryzae DSM 28571.</title>
        <authorList>
            <person name="Poehlein A."/>
            <person name="Daniel R."/>
        </authorList>
    </citation>
    <scope>NUCLEOTIDE SEQUENCE [LARGE SCALE GENOMIC DNA]</scope>
    <source>
        <strain evidence="7 8">DSM 28571</strain>
    </source>
</reference>
<accession>A0A1V4IUC4</accession>
<keyword evidence="4 5" id="KW-0472">Membrane</keyword>
<dbReference type="EMBL" id="MZGV01000008">
    <property type="protein sequence ID" value="OPJ63536.1"/>
    <property type="molecule type" value="Genomic_DNA"/>
</dbReference>
<feature type="transmembrane region" description="Helical" evidence="5">
    <location>
        <begin position="286"/>
        <end position="307"/>
    </location>
</feature>
<dbReference type="InterPro" id="IPR035906">
    <property type="entry name" value="MetI-like_sf"/>
</dbReference>
<dbReference type="OrthoDB" id="384651at2"/>
<dbReference type="GO" id="GO:0055085">
    <property type="term" value="P:transmembrane transport"/>
    <property type="evidence" value="ECO:0007669"/>
    <property type="project" value="InterPro"/>
</dbReference>
<dbReference type="Proteomes" id="UP000190080">
    <property type="component" value="Unassembled WGS sequence"/>
</dbReference>
<keyword evidence="3 5" id="KW-1133">Transmembrane helix</keyword>
<evidence type="ECO:0000256" key="1">
    <source>
        <dbReference type="ARBA" id="ARBA00004141"/>
    </source>
</evidence>
<comment type="caution">
    <text evidence="7">The sequence shown here is derived from an EMBL/GenBank/DDBJ whole genome shotgun (WGS) entry which is preliminary data.</text>
</comment>
<evidence type="ECO:0000256" key="3">
    <source>
        <dbReference type="ARBA" id="ARBA00022989"/>
    </source>
</evidence>
<keyword evidence="5" id="KW-0813">Transport</keyword>
<dbReference type="AlphaFoldDB" id="A0A1V4IUC4"/>
<evidence type="ECO:0000256" key="2">
    <source>
        <dbReference type="ARBA" id="ARBA00022692"/>
    </source>
</evidence>
<dbReference type="RefSeq" id="WP_079422470.1">
    <property type="nucleotide sequence ID" value="NZ_MZGV01000008.1"/>
</dbReference>
<feature type="transmembrane region" description="Helical" evidence="5">
    <location>
        <begin position="233"/>
        <end position="254"/>
    </location>
</feature>
<organism evidence="7 8">
    <name type="scientific">Clostridium oryzae</name>
    <dbReference type="NCBI Taxonomy" id="1450648"/>
    <lineage>
        <taxon>Bacteria</taxon>
        <taxon>Bacillati</taxon>
        <taxon>Bacillota</taxon>
        <taxon>Clostridia</taxon>
        <taxon>Eubacteriales</taxon>
        <taxon>Clostridiaceae</taxon>
        <taxon>Clostridium</taxon>
    </lineage>
</organism>
<feature type="transmembrane region" description="Helical" evidence="5">
    <location>
        <begin position="93"/>
        <end position="114"/>
    </location>
</feature>
<keyword evidence="2 5" id="KW-0812">Transmembrane</keyword>
<dbReference type="Gene3D" id="1.10.3720.10">
    <property type="entry name" value="MetI-like"/>
    <property type="match status" value="1"/>
</dbReference>
<dbReference type="PANTHER" id="PTHR43496">
    <property type="entry name" value="PROTEIN LPLB"/>
    <property type="match status" value="1"/>
</dbReference>
<dbReference type="InterPro" id="IPR000515">
    <property type="entry name" value="MetI-like"/>
</dbReference>
<sequence>MQNNIQVKRSTHKKKPTKSLISRVYDQKSLFLMSIPFVIWLVIFRYLPLWGWTMAFQNYKPNLTFGQQEWVGLEQFTKLFNDPTFYQALRNTLAMSFLSITFGFITPIIFAILLNEIRHSLFKRFIQTVSYLPHFVSWVIAATLITTMLSVDSSGIVNQFLLKVHIIANPINFMAIPKAFWWIVTGADLWKEVGWNSIIYLAAITGIDMELYDAAKVDGAGRFRQIWNVTLPGIRSTIIVILIMNIGWLINIGFEKQYLLGNAIVMDYANVLDYYALQYGINLGRYSYGTAIGIFKSVISVILVVAANKFAKRIGEGEIM</sequence>
<evidence type="ECO:0000313" key="8">
    <source>
        <dbReference type="Proteomes" id="UP000190080"/>
    </source>
</evidence>
<keyword evidence="8" id="KW-1185">Reference proteome</keyword>
<feature type="transmembrane region" description="Helical" evidence="5">
    <location>
        <begin position="30"/>
        <end position="47"/>
    </location>
</feature>
<evidence type="ECO:0000256" key="5">
    <source>
        <dbReference type="RuleBase" id="RU363032"/>
    </source>
</evidence>
<dbReference type="SUPFAM" id="SSF161098">
    <property type="entry name" value="MetI-like"/>
    <property type="match status" value="1"/>
</dbReference>
<feature type="transmembrane region" description="Helical" evidence="5">
    <location>
        <begin position="135"/>
        <end position="151"/>
    </location>
</feature>
<dbReference type="CDD" id="cd06261">
    <property type="entry name" value="TM_PBP2"/>
    <property type="match status" value="1"/>
</dbReference>
<proteinExistence type="inferred from homology"/>
<comment type="subcellular location">
    <subcellularLocation>
        <location evidence="5">Cell membrane</location>
        <topology evidence="5">Multi-pass membrane protein</topology>
    </subcellularLocation>
    <subcellularLocation>
        <location evidence="1">Membrane</location>
        <topology evidence="1">Multi-pass membrane protein</topology>
    </subcellularLocation>
</comment>
<feature type="domain" description="ABC transmembrane type-1" evidence="6">
    <location>
        <begin position="89"/>
        <end position="307"/>
    </location>
</feature>
<evidence type="ECO:0000313" key="7">
    <source>
        <dbReference type="EMBL" id="OPJ63536.1"/>
    </source>
</evidence>
<dbReference type="STRING" id="1450648.CLORY_10440"/>
<protein>
    <submittedName>
        <fullName evidence="7">Putative multiple-sugar transport system permease YteP</fullName>
    </submittedName>
</protein>